<dbReference type="Proteomes" id="UP000272942">
    <property type="component" value="Unassembled WGS sequence"/>
</dbReference>
<organism evidence="3">
    <name type="scientific">Echinostoma caproni</name>
    <dbReference type="NCBI Taxonomy" id="27848"/>
    <lineage>
        <taxon>Eukaryota</taxon>
        <taxon>Metazoa</taxon>
        <taxon>Spiralia</taxon>
        <taxon>Lophotrochozoa</taxon>
        <taxon>Platyhelminthes</taxon>
        <taxon>Trematoda</taxon>
        <taxon>Digenea</taxon>
        <taxon>Plagiorchiida</taxon>
        <taxon>Echinostomata</taxon>
        <taxon>Echinostomatoidea</taxon>
        <taxon>Echinostomatidae</taxon>
        <taxon>Echinostoma</taxon>
    </lineage>
</organism>
<evidence type="ECO:0000313" key="2">
    <source>
        <dbReference type="Proteomes" id="UP000272942"/>
    </source>
</evidence>
<dbReference type="WBParaSite" id="ECPE_0000461701-mRNA-1">
    <property type="protein sequence ID" value="ECPE_0000461701-mRNA-1"/>
    <property type="gene ID" value="ECPE_0000461701"/>
</dbReference>
<evidence type="ECO:0000313" key="3">
    <source>
        <dbReference type="WBParaSite" id="ECPE_0000461701-mRNA-1"/>
    </source>
</evidence>
<gene>
    <name evidence="1" type="ORF">ECPE_LOCUS4605</name>
</gene>
<protein>
    <submittedName>
        <fullName evidence="1 3">Uncharacterized protein</fullName>
    </submittedName>
</protein>
<sequence length="185" mass="19992">MCIRLIPASCFSTRAQIPRRKEDSAVQTSIIAPGGEMGAWNGSHSLPSLCHSPLVTTTTSVNSPCANVPRPVKGDIGQTKQDLISFADWPNVTKLLAEQQATNNATARFTAFNNSDPQSTIPFTPETPVPNPATQITPTPTNSFMFHTEPPFVNPNPAFGSTAPGVSRPMTTFDTAWLPETKRKR</sequence>
<dbReference type="OrthoDB" id="10588192at2759"/>
<keyword evidence="2" id="KW-1185">Reference proteome</keyword>
<dbReference type="EMBL" id="UZAN01041463">
    <property type="protein sequence ID" value="VDP73094.1"/>
    <property type="molecule type" value="Genomic_DNA"/>
</dbReference>
<name>A0A183ACC0_9TREM</name>
<dbReference type="AlphaFoldDB" id="A0A183ACC0"/>
<reference evidence="1 2" key="2">
    <citation type="submission" date="2018-11" db="EMBL/GenBank/DDBJ databases">
        <authorList>
            <consortium name="Pathogen Informatics"/>
        </authorList>
    </citation>
    <scope>NUCLEOTIDE SEQUENCE [LARGE SCALE GENOMIC DNA]</scope>
    <source>
        <strain evidence="1 2">Egypt</strain>
    </source>
</reference>
<accession>A0A183ACC0</accession>
<reference evidence="3" key="1">
    <citation type="submission" date="2016-06" db="UniProtKB">
        <authorList>
            <consortium name="WormBaseParasite"/>
        </authorList>
    </citation>
    <scope>IDENTIFICATION</scope>
</reference>
<proteinExistence type="predicted"/>
<evidence type="ECO:0000313" key="1">
    <source>
        <dbReference type="EMBL" id="VDP73094.1"/>
    </source>
</evidence>